<dbReference type="EMBL" id="UZAK01001340">
    <property type="protein sequence ID" value="VDO68765.1"/>
    <property type="molecule type" value="Genomic_DNA"/>
</dbReference>
<evidence type="ECO:0000259" key="1">
    <source>
        <dbReference type="Pfam" id="PF23055"/>
    </source>
</evidence>
<dbReference type="Proteomes" id="UP000279833">
    <property type="component" value="Unassembled WGS sequence"/>
</dbReference>
<accession>A0A183JFY7</accession>
<name>A0A183JFY7_9TREM</name>
<organism evidence="4">
    <name type="scientific">Schistosoma curassoni</name>
    <dbReference type="NCBI Taxonomy" id="6186"/>
    <lineage>
        <taxon>Eukaryota</taxon>
        <taxon>Metazoa</taxon>
        <taxon>Spiralia</taxon>
        <taxon>Lophotrochozoa</taxon>
        <taxon>Platyhelminthes</taxon>
        <taxon>Trematoda</taxon>
        <taxon>Digenea</taxon>
        <taxon>Strigeidida</taxon>
        <taxon>Schistosomatoidea</taxon>
        <taxon>Schistosomatidae</taxon>
        <taxon>Schistosoma</taxon>
    </lineage>
</organism>
<keyword evidence="3" id="KW-1185">Reference proteome</keyword>
<gene>
    <name evidence="2" type="ORF">SCUD_LOCUS1606</name>
</gene>
<reference evidence="4" key="1">
    <citation type="submission" date="2016-06" db="UniProtKB">
        <authorList>
            <consortium name="WormBaseParasite"/>
        </authorList>
    </citation>
    <scope>IDENTIFICATION</scope>
</reference>
<dbReference type="InterPro" id="IPR055469">
    <property type="entry name" value="DUF7041"/>
</dbReference>
<evidence type="ECO:0000313" key="2">
    <source>
        <dbReference type="EMBL" id="VDO68765.1"/>
    </source>
</evidence>
<dbReference type="STRING" id="6186.A0A183JFY7"/>
<reference evidence="2 3" key="2">
    <citation type="submission" date="2018-11" db="EMBL/GenBank/DDBJ databases">
        <authorList>
            <consortium name="Pathogen Informatics"/>
        </authorList>
    </citation>
    <scope>NUCLEOTIDE SEQUENCE [LARGE SCALE GENOMIC DNA]</scope>
    <source>
        <strain evidence="2">Dakar</strain>
        <strain evidence="3">Dakar, Senegal</strain>
    </source>
</reference>
<evidence type="ECO:0000313" key="3">
    <source>
        <dbReference type="Proteomes" id="UP000279833"/>
    </source>
</evidence>
<evidence type="ECO:0000313" key="4">
    <source>
        <dbReference type="WBParaSite" id="SCUD_0000160501-mRNA-1"/>
    </source>
</evidence>
<dbReference type="WBParaSite" id="SCUD_0000160501-mRNA-1">
    <property type="protein sequence ID" value="SCUD_0000160501-mRNA-1"/>
    <property type="gene ID" value="SCUD_0000160501"/>
</dbReference>
<dbReference type="AlphaFoldDB" id="A0A183JFY7"/>
<sequence length="103" mass="11712">MEFRLPVYAANNPKDCFAQVEAQFTSQEILSQATKYTFVMGTISVEISTDFGDLIDQVPELQTYDKLKAAVKHRPSDSDENRLHQLLKAYDLGTGNRRNVRDT</sequence>
<feature type="domain" description="DUF7041" evidence="1">
    <location>
        <begin position="5"/>
        <end position="88"/>
    </location>
</feature>
<proteinExistence type="predicted"/>
<protein>
    <submittedName>
        <fullName evidence="4">Transposase</fullName>
    </submittedName>
</protein>
<dbReference type="PANTHER" id="PTHR33327">
    <property type="entry name" value="ENDONUCLEASE"/>
    <property type="match status" value="1"/>
</dbReference>
<dbReference type="Pfam" id="PF23055">
    <property type="entry name" value="DUF7041"/>
    <property type="match status" value="1"/>
</dbReference>
<dbReference type="PANTHER" id="PTHR33327:SF3">
    <property type="entry name" value="RNA-DIRECTED DNA POLYMERASE"/>
    <property type="match status" value="1"/>
</dbReference>